<sequence>MKILFVGPGNNHKYGGGFYYAFHRRLINGFIRSGHFVYAYSDRDTADYALGVRQIGSWLANKRLLDIAKELRPEMMVLLLSYLITPQTVRRIRELVPGIKIAAICIDDIDHERPAAQFRYLLEAADAGFATTGGETLQDFAGSKPVAFIPNPIDLSIDTGQAFAETKHRFELFFACHQPPVDARWQFLAALQKELPSSIRVGLYGNKTGDALRGADYVDTLSHTKIGLNLNRRDGDLYASDRMGQFLGNGLLLATPRASGYDAVFSEDEMLFFDGLADLSRRLVTALGPGEPWRKMARAGREKAIATMNETCVARFICDFTMGGTWAQNWTFSEHAFAAGSNVRQRDLVATTH</sequence>
<feature type="domain" description="Spore protein YkvP/CgeB glycosyl transferase-like" evidence="1">
    <location>
        <begin position="185"/>
        <end position="307"/>
    </location>
</feature>
<name>A0A0D6JHR1_9HYPH</name>
<evidence type="ECO:0000313" key="2">
    <source>
        <dbReference type="EMBL" id="CPR21058.1"/>
    </source>
</evidence>
<proteinExistence type="predicted"/>
<dbReference type="InterPro" id="IPR055259">
    <property type="entry name" value="YkvP/CgeB_Glyco_trans-like"/>
</dbReference>
<dbReference type="EMBL" id="LN829119">
    <property type="protein sequence ID" value="CPR21058.1"/>
    <property type="molecule type" value="Genomic_DNA"/>
</dbReference>
<dbReference type="AlphaFoldDB" id="A0A0D6JHR1"/>
<dbReference type="KEGG" id="fiy:BN1229_v1_2884"/>
<protein>
    <recommendedName>
        <fullName evidence="1">Spore protein YkvP/CgeB glycosyl transferase-like domain-containing protein</fullName>
    </recommendedName>
</protein>
<accession>A0A0D6JHR1</accession>
<evidence type="ECO:0000259" key="1">
    <source>
        <dbReference type="Pfam" id="PF13524"/>
    </source>
</evidence>
<dbReference type="Proteomes" id="UP000033187">
    <property type="component" value="Chromosome 1"/>
</dbReference>
<organism evidence="2 3">
    <name type="scientific">Candidatus Filomicrobium marinum</name>
    <dbReference type="NCBI Taxonomy" id="1608628"/>
    <lineage>
        <taxon>Bacteria</taxon>
        <taxon>Pseudomonadati</taxon>
        <taxon>Pseudomonadota</taxon>
        <taxon>Alphaproteobacteria</taxon>
        <taxon>Hyphomicrobiales</taxon>
        <taxon>Hyphomicrobiaceae</taxon>
        <taxon>Filomicrobium</taxon>
    </lineage>
</organism>
<dbReference type="RefSeq" id="WP_046478857.1">
    <property type="nucleotide sequence ID" value="NZ_LN829118.1"/>
</dbReference>
<dbReference type="KEGG" id="fil:BN1229_v1_3032"/>
<dbReference type="OrthoDB" id="9807414at2"/>
<gene>
    <name evidence="2" type="ORF">YBN1229_v1_2884</name>
</gene>
<reference evidence="3" key="1">
    <citation type="submission" date="2015-02" db="EMBL/GenBank/DDBJ databases">
        <authorList>
            <person name="Chooi Y.-H."/>
        </authorList>
    </citation>
    <scope>NUCLEOTIDE SEQUENCE [LARGE SCALE GENOMIC DNA]</scope>
    <source>
        <strain evidence="3">strain Y</strain>
    </source>
</reference>
<evidence type="ECO:0000313" key="3">
    <source>
        <dbReference type="Proteomes" id="UP000033187"/>
    </source>
</evidence>
<dbReference type="Pfam" id="PF13524">
    <property type="entry name" value="Glyco_trans_1_2"/>
    <property type="match status" value="1"/>
</dbReference>
<keyword evidence="3" id="KW-1185">Reference proteome</keyword>